<organism evidence="2">
    <name type="scientific">marine metagenome</name>
    <dbReference type="NCBI Taxonomy" id="408172"/>
    <lineage>
        <taxon>unclassified sequences</taxon>
        <taxon>metagenomes</taxon>
        <taxon>ecological metagenomes</taxon>
    </lineage>
</organism>
<dbReference type="AlphaFoldDB" id="A0A382S493"/>
<feature type="transmembrane region" description="Helical" evidence="1">
    <location>
        <begin position="246"/>
        <end position="263"/>
    </location>
</feature>
<proteinExistence type="predicted"/>
<evidence type="ECO:0008006" key="3">
    <source>
        <dbReference type="Google" id="ProtNLM"/>
    </source>
</evidence>
<feature type="transmembrane region" description="Helical" evidence="1">
    <location>
        <begin position="117"/>
        <end position="138"/>
    </location>
</feature>
<dbReference type="EMBL" id="UINC01126059">
    <property type="protein sequence ID" value="SVD04305.1"/>
    <property type="molecule type" value="Genomic_DNA"/>
</dbReference>
<evidence type="ECO:0000313" key="2">
    <source>
        <dbReference type="EMBL" id="SVD04305.1"/>
    </source>
</evidence>
<feature type="non-terminal residue" evidence="2">
    <location>
        <position position="315"/>
    </location>
</feature>
<protein>
    <recommendedName>
        <fullName evidence="3">Glycosyltransferase RgtA/B/C/D-like domain-containing protein</fullName>
    </recommendedName>
</protein>
<feature type="transmembrane region" description="Helical" evidence="1">
    <location>
        <begin position="218"/>
        <end position="239"/>
    </location>
</feature>
<feature type="transmembrane region" description="Helical" evidence="1">
    <location>
        <begin position="7"/>
        <end position="25"/>
    </location>
</feature>
<name>A0A382S493_9ZZZZ</name>
<reference evidence="2" key="1">
    <citation type="submission" date="2018-05" db="EMBL/GenBank/DDBJ databases">
        <authorList>
            <person name="Lanie J.A."/>
            <person name="Ng W.-L."/>
            <person name="Kazmierczak K.M."/>
            <person name="Andrzejewski T.M."/>
            <person name="Davidsen T.M."/>
            <person name="Wayne K.J."/>
            <person name="Tettelin H."/>
            <person name="Glass J.I."/>
            <person name="Rusch D."/>
            <person name="Podicherti R."/>
            <person name="Tsui H.-C.T."/>
            <person name="Winkler M.E."/>
        </authorList>
    </citation>
    <scope>NUCLEOTIDE SEQUENCE</scope>
</reference>
<keyword evidence="1" id="KW-1133">Transmembrane helix</keyword>
<accession>A0A382S493</accession>
<feature type="transmembrane region" description="Helical" evidence="1">
    <location>
        <begin position="77"/>
        <end position="97"/>
    </location>
</feature>
<sequence length="315" mass="35654">MLYFRQCRYYGLVIFCTLWVLWAYLCLGEKRKWATVHLVVASILLFHSHYVVCAGTLIGLGMHWLVLYRDRISIQTIAKATTIFLLFTVPWILYTEFWTHDYTWFSIRKLFVFTGTLTAKLFHDFAPPLLVSAFAFLLIDKRCKFWFATCLAGGISMAGVILNLTGFPIITACLVLASIAKGILFLLKTPVHRELHIIWLVPAGVILTLSLLSPSNEIRYLVGIAPLAILGLTLAISGLRKINRRLAITVLIVIWGCNIFNVLPSRALAMLPINAWDVGVFITESDWAVRAGLPRYLPDNELLFHRMAVIDQAIE</sequence>
<evidence type="ECO:0000256" key="1">
    <source>
        <dbReference type="SAM" id="Phobius"/>
    </source>
</evidence>
<feature type="transmembrane region" description="Helical" evidence="1">
    <location>
        <begin position="37"/>
        <end position="65"/>
    </location>
</feature>
<feature type="transmembrane region" description="Helical" evidence="1">
    <location>
        <begin position="194"/>
        <end position="212"/>
    </location>
</feature>
<keyword evidence="1" id="KW-0472">Membrane</keyword>
<feature type="transmembrane region" description="Helical" evidence="1">
    <location>
        <begin position="145"/>
        <end position="162"/>
    </location>
</feature>
<feature type="transmembrane region" description="Helical" evidence="1">
    <location>
        <begin position="168"/>
        <end position="187"/>
    </location>
</feature>
<keyword evidence="1" id="KW-0812">Transmembrane</keyword>
<gene>
    <name evidence="2" type="ORF">METZ01_LOCUS357159</name>
</gene>